<keyword evidence="5" id="KW-1185">Reference proteome</keyword>
<keyword evidence="2" id="KW-0472">Membrane</keyword>
<feature type="domain" description="Low molecular weight protein antigen 6 PH" evidence="3">
    <location>
        <begin position="62"/>
        <end position="127"/>
    </location>
</feature>
<dbReference type="RefSeq" id="WP_096799994.1">
    <property type="nucleotide sequence ID" value="NZ_CP023564.1"/>
</dbReference>
<accession>A0A291GZL2</accession>
<name>A0A291GZL2_9MICO</name>
<evidence type="ECO:0000313" key="5">
    <source>
        <dbReference type="Proteomes" id="UP000217889"/>
    </source>
</evidence>
<dbReference type="OrthoDB" id="4793051at2"/>
<keyword evidence="2" id="KW-0812">Transmembrane</keyword>
<feature type="region of interest" description="Disordered" evidence="1">
    <location>
        <begin position="121"/>
        <end position="161"/>
    </location>
</feature>
<feature type="transmembrane region" description="Helical" evidence="2">
    <location>
        <begin position="43"/>
        <end position="61"/>
    </location>
</feature>
<evidence type="ECO:0000256" key="2">
    <source>
        <dbReference type="SAM" id="Phobius"/>
    </source>
</evidence>
<dbReference type="KEGG" id="bgg:CFK41_12690"/>
<gene>
    <name evidence="4" type="ORF">CFK41_12690</name>
</gene>
<proteinExistence type="predicted"/>
<dbReference type="Proteomes" id="UP000217889">
    <property type="component" value="Chromosome"/>
</dbReference>
<evidence type="ECO:0000313" key="4">
    <source>
        <dbReference type="EMBL" id="ATG55534.1"/>
    </source>
</evidence>
<feature type="transmembrane region" description="Helical" evidence="2">
    <location>
        <begin position="190"/>
        <end position="210"/>
    </location>
</feature>
<sequence>MSSTDTEHVLRPHGATVLSIVVWAVAVAMALEALFSAGVGGLLVYPGLALIAALVWALLWAPRLVLRPAGVEVRNLLHTYDLPFARIQDVRLGAMVHFEVDELQGRSRRVTAWNAPGVGRDNPLARVGRPETGARSGGPGAGTQARRRLSRAERLRNDQDSSRSAIVRERWEEWQGKHPAADPAPARRSLNVVVLSVLAVVVALNALMLAF</sequence>
<dbReference type="AlphaFoldDB" id="A0A291GZL2"/>
<keyword evidence="2" id="KW-1133">Transmembrane helix</keyword>
<reference evidence="4 5" key="1">
    <citation type="journal article" date="2014" name="Int. J. Syst. Evol. Microbiol.">
        <title>Brachybacterium ginsengisoli sp. nov., isolated from soil of a ginseng field.</title>
        <authorList>
            <person name="Hoang V.A."/>
            <person name="Kim Y.J."/>
            <person name="Nguyen N.L."/>
            <person name="Yang D.C."/>
        </authorList>
    </citation>
    <scope>NUCLEOTIDE SEQUENCE [LARGE SCALE GENOMIC DNA]</scope>
    <source>
        <strain evidence="4 5">DCY80</strain>
    </source>
</reference>
<organism evidence="4 5">
    <name type="scientific">Brachybacterium ginsengisoli</name>
    <dbReference type="NCBI Taxonomy" id="1331682"/>
    <lineage>
        <taxon>Bacteria</taxon>
        <taxon>Bacillati</taxon>
        <taxon>Actinomycetota</taxon>
        <taxon>Actinomycetes</taxon>
        <taxon>Micrococcales</taxon>
        <taxon>Dermabacteraceae</taxon>
        <taxon>Brachybacterium</taxon>
    </lineage>
</organism>
<protein>
    <recommendedName>
        <fullName evidence="3">Low molecular weight protein antigen 6 PH domain-containing protein</fullName>
    </recommendedName>
</protein>
<dbReference type="InterPro" id="IPR019692">
    <property type="entry name" value="CFP-6_PH"/>
</dbReference>
<evidence type="ECO:0000259" key="3">
    <source>
        <dbReference type="Pfam" id="PF10756"/>
    </source>
</evidence>
<feature type="compositionally biased region" description="Basic and acidic residues" evidence="1">
    <location>
        <begin position="150"/>
        <end position="161"/>
    </location>
</feature>
<evidence type="ECO:0000256" key="1">
    <source>
        <dbReference type="SAM" id="MobiDB-lite"/>
    </source>
</evidence>
<dbReference type="EMBL" id="CP023564">
    <property type="protein sequence ID" value="ATG55534.1"/>
    <property type="molecule type" value="Genomic_DNA"/>
</dbReference>
<dbReference type="Pfam" id="PF10756">
    <property type="entry name" value="bPH_6"/>
    <property type="match status" value="1"/>
</dbReference>
<feature type="transmembrane region" description="Helical" evidence="2">
    <location>
        <begin position="12"/>
        <end position="31"/>
    </location>
</feature>